<dbReference type="PROSITE" id="PS51257">
    <property type="entry name" value="PROKAR_LIPOPROTEIN"/>
    <property type="match status" value="1"/>
</dbReference>
<accession>A0A951MBE5</accession>
<evidence type="ECO:0008006" key="3">
    <source>
        <dbReference type="Google" id="ProtNLM"/>
    </source>
</evidence>
<dbReference type="Proteomes" id="UP000727490">
    <property type="component" value="Unassembled WGS sequence"/>
</dbReference>
<name>A0A951MBE5_9BACT</name>
<evidence type="ECO:0000313" key="1">
    <source>
        <dbReference type="EMBL" id="MBW3467184.1"/>
    </source>
</evidence>
<gene>
    <name evidence="1" type="ORF">EGN73_05090</name>
</gene>
<dbReference type="AlphaFoldDB" id="A0A951MBE5"/>
<comment type="caution">
    <text evidence="1">The sequence shown here is derived from an EMBL/GenBank/DDBJ whole genome shotgun (WGS) entry which is preliminary data.</text>
</comment>
<dbReference type="RefSeq" id="WP_219287412.1">
    <property type="nucleotide sequence ID" value="NZ_RPHB01000002.1"/>
</dbReference>
<proteinExistence type="predicted"/>
<reference evidence="1 2" key="1">
    <citation type="journal article" date="2020" name="Syst. Appl. Microbiol.">
        <title>Arthrospiribacter ruber gen. nov., sp. nov., a novel bacterium isolated from Arthrospira cultures.</title>
        <authorList>
            <person name="Waleron M."/>
            <person name="Misztak A."/>
            <person name="Waleron M.M."/>
            <person name="Furmaniak M."/>
            <person name="Mrozik A."/>
            <person name="Waleron K."/>
        </authorList>
    </citation>
    <scope>NUCLEOTIDE SEQUENCE [LARGE SCALE GENOMIC DNA]</scope>
    <source>
        <strain evidence="1 2">DPMB0001</strain>
    </source>
</reference>
<keyword evidence="2" id="KW-1185">Reference proteome</keyword>
<evidence type="ECO:0000313" key="2">
    <source>
        <dbReference type="Proteomes" id="UP000727490"/>
    </source>
</evidence>
<sequence>MKNHFRILSFAFVLITIFSCDTDDNPEPNPIQDDFPDLQLFLDRFAEEASFRGFDLNLSGLDAVYVDEINRNDAPYCGYGYIIHPQTGRRTVEISRAPNCNWAALSDIQRENLFFHEMGHAFLNLPHDNALKCDGRPLSLMTDEFNIFEIYREGEEELRTYYLDELFDRVAASEQCIDFGQDFDQDPVFFKNELEDGFWNFSNDNGNYQVSRGVHEDSGVPYLGISSEGDGQNTGYIYKEILVPNIPEGASVTLRTKINAENLQGPGVAIALRIYETEIGNTGANLVETATLTTENDPIGGTLEDHVLELTLPNFTRRTIFMIPFAVMMPGTEGKAYFDDFEIVVEDAS</sequence>
<dbReference type="EMBL" id="RPHB01000002">
    <property type="protein sequence ID" value="MBW3467184.1"/>
    <property type="molecule type" value="Genomic_DNA"/>
</dbReference>
<organism evidence="1 2">
    <name type="scientific">Arthrospiribacter ruber</name>
    <dbReference type="NCBI Taxonomy" id="2487934"/>
    <lineage>
        <taxon>Bacteria</taxon>
        <taxon>Pseudomonadati</taxon>
        <taxon>Bacteroidota</taxon>
        <taxon>Cytophagia</taxon>
        <taxon>Cytophagales</taxon>
        <taxon>Cyclobacteriaceae</taxon>
        <taxon>Arthrospiribacter</taxon>
    </lineage>
</organism>
<protein>
    <recommendedName>
        <fullName evidence="3">Lipoprotein</fullName>
    </recommendedName>
</protein>